<dbReference type="Pfam" id="PF00156">
    <property type="entry name" value="Pribosyltran"/>
    <property type="match status" value="1"/>
</dbReference>
<reference evidence="3" key="1">
    <citation type="journal article" date="2019" name="Int. J. Syst. Evol. Microbiol.">
        <title>The Global Catalogue of Microorganisms (GCM) 10K type strain sequencing project: providing services to taxonomists for standard genome sequencing and annotation.</title>
        <authorList>
            <consortium name="The Broad Institute Genomics Platform"/>
            <consortium name="The Broad Institute Genome Sequencing Center for Infectious Disease"/>
            <person name="Wu L."/>
            <person name="Ma J."/>
        </authorList>
    </citation>
    <scope>NUCLEOTIDE SEQUENCE [LARGE SCALE GENOMIC DNA]</scope>
    <source>
        <strain evidence="3">CGMCC 1.12479</strain>
    </source>
</reference>
<evidence type="ECO:0000313" key="2">
    <source>
        <dbReference type="EMBL" id="GGC31672.1"/>
    </source>
</evidence>
<keyword evidence="3" id="KW-1185">Reference proteome</keyword>
<dbReference type="InterPro" id="IPR023214">
    <property type="entry name" value="HAD_sf"/>
</dbReference>
<sequence>MIINGLILGLKVEKYKRLNFRSFKDMNDLIKLKFDIIPKEIDLIVGVPRSGILPATLLSLYCHKPFASLNEFLGGLSPLGGERIGSYSSQVKKSKNVLVVDDSINTGNALRICKQQLKNIEADFNFFYCTIYSTGESKHKVDFFFEILENPRIFEWNLTRSWIYANSCVDIDGVLCEDPTEEQNDDGEKYKDFILNAVPKYLPKVKIKYLVTSRLEKYREETQTWLKKHQIEFEELFMLNLPSKEKRQELNCHGKFKAEVYLKKRYSSILFIESSKRQSKEINQITKLPVFCTDSMEFYDSFKEEDIIRFKIRGILSKIKRKMFG</sequence>
<dbReference type="EMBL" id="BMFD01000002">
    <property type="protein sequence ID" value="GGC31672.1"/>
    <property type="molecule type" value="Genomic_DNA"/>
</dbReference>
<accession>A0ABQ1LY03</accession>
<dbReference type="Gene3D" id="3.40.50.2020">
    <property type="match status" value="1"/>
</dbReference>
<evidence type="ECO:0000313" key="3">
    <source>
        <dbReference type="Proteomes" id="UP000635885"/>
    </source>
</evidence>
<protein>
    <submittedName>
        <fullName evidence="2">Phosphoribosyltransferase</fullName>
    </submittedName>
</protein>
<dbReference type="SUPFAM" id="SSF53271">
    <property type="entry name" value="PRTase-like"/>
    <property type="match status" value="1"/>
</dbReference>
<keyword evidence="2" id="KW-0808">Transferase</keyword>
<proteinExistence type="predicted"/>
<organism evidence="2 3">
    <name type="scientific">Belliella aquatica</name>
    <dbReference type="NCBI Taxonomy" id="1323734"/>
    <lineage>
        <taxon>Bacteria</taxon>
        <taxon>Pseudomonadati</taxon>
        <taxon>Bacteroidota</taxon>
        <taxon>Cytophagia</taxon>
        <taxon>Cytophagales</taxon>
        <taxon>Cyclobacteriaceae</taxon>
        <taxon>Belliella</taxon>
    </lineage>
</organism>
<evidence type="ECO:0000259" key="1">
    <source>
        <dbReference type="Pfam" id="PF00156"/>
    </source>
</evidence>
<dbReference type="Proteomes" id="UP000635885">
    <property type="component" value="Unassembled WGS sequence"/>
</dbReference>
<dbReference type="RefSeq" id="WP_241321775.1">
    <property type="nucleotide sequence ID" value="NZ_JAKZGQ010000020.1"/>
</dbReference>
<keyword evidence="2" id="KW-0328">Glycosyltransferase</keyword>
<name>A0ABQ1LY03_9BACT</name>
<dbReference type="InterPro" id="IPR029057">
    <property type="entry name" value="PRTase-like"/>
</dbReference>
<dbReference type="InterPro" id="IPR000836">
    <property type="entry name" value="PRTase_dom"/>
</dbReference>
<dbReference type="Gene3D" id="3.40.50.1000">
    <property type="entry name" value="HAD superfamily/HAD-like"/>
    <property type="match status" value="1"/>
</dbReference>
<feature type="domain" description="Phosphoribosyltransferase" evidence="1">
    <location>
        <begin position="22"/>
        <end position="143"/>
    </location>
</feature>
<dbReference type="CDD" id="cd06223">
    <property type="entry name" value="PRTases_typeI"/>
    <property type="match status" value="1"/>
</dbReference>
<gene>
    <name evidence="2" type="ORF">GCM10010993_08280</name>
</gene>
<comment type="caution">
    <text evidence="2">The sequence shown here is derived from an EMBL/GenBank/DDBJ whole genome shotgun (WGS) entry which is preliminary data.</text>
</comment>
<dbReference type="GO" id="GO:0016757">
    <property type="term" value="F:glycosyltransferase activity"/>
    <property type="evidence" value="ECO:0007669"/>
    <property type="project" value="UniProtKB-KW"/>
</dbReference>